<dbReference type="RefSeq" id="WP_187243515.1">
    <property type="nucleotide sequence ID" value="NZ_BAAAOK010000009.1"/>
</dbReference>
<keyword evidence="3" id="KW-1185">Reference proteome</keyword>
<feature type="domain" description="N-acetyltransferase" evidence="1">
    <location>
        <begin position="13"/>
        <end position="180"/>
    </location>
</feature>
<evidence type="ECO:0000313" key="3">
    <source>
        <dbReference type="Proteomes" id="UP000805614"/>
    </source>
</evidence>
<dbReference type="InterPro" id="IPR000182">
    <property type="entry name" value="GNAT_dom"/>
</dbReference>
<dbReference type="InterPro" id="IPR051531">
    <property type="entry name" value="N-acetyltransferase"/>
</dbReference>
<gene>
    <name evidence="2" type="ORF">HKK74_13490</name>
</gene>
<comment type="caution">
    <text evidence="2">The sequence shown here is derived from an EMBL/GenBank/DDBJ whole genome shotgun (WGS) entry which is preliminary data.</text>
</comment>
<dbReference type="Pfam" id="PF13302">
    <property type="entry name" value="Acetyltransf_3"/>
    <property type="match status" value="1"/>
</dbReference>
<dbReference type="PROSITE" id="PS51186">
    <property type="entry name" value="GNAT"/>
    <property type="match status" value="1"/>
</dbReference>
<protein>
    <submittedName>
        <fullName evidence="2">GNAT family N-acetyltransferase</fullName>
    </submittedName>
</protein>
<dbReference type="PANTHER" id="PTHR43792">
    <property type="entry name" value="GNAT FAMILY, PUTATIVE (AFU_ORTHOLOGUE AFUA_3G00765)-RELATED-RELATED"/>
    <property type="match status" value="1"/>
</dbReference>
<dbReference type="Proteomes" id="UP000805614">
    <property type="component" value="Unassembled WGS sequence"/>
</dbReference>
<dbReference type="SUPFAM" id="SSF55729">
    <property type="entry name" value="Acyl-CoA N-acyltransferases (Nat)"/>
    <property type="match status" value="1"/>
</dbReference>
<evidence type="ECO:0000259" key="1">
    <source>
        <dbReference type="PROSITE" id="PS51186"/>
    </source>
</evidence>
<proteinExistence type="predicted"/>
<name>A0ABR7LPU2_9ACTN</name>
<dbReference type="EMBL" id="JABVEC010000008">
    <property type="protein sequence ID" value="MBC6466510.1"/>
    <property type="molecule type" value="Genomic_DNA"/>
</dbReference>
<accession>A0ABR7LPU2</accession>
<evidence type="ECO:0000313" key="2">
    <source>
        <dbReference type="EMBL" id="MBC6466510.1"/>
    </source>
</evidence>
<dbReference type="PANTHER" id="PTHR43792:SF1">
    <property type="entry name" value="N-ACETYLTRANSFERASE DOMAIN-CONTAINING PROTEIN"/>
    <property type="match status" value="1"/>
</dbReference>
<dbReference type="InterPro" id="IPR016181">
    <property type="entry name" value="Acyl_CoA_acyltransferase"/>
</dbReference>
<sequence length="185" mass="21226">MLKPDYPLKTDRLILRPFAPSDLDALYDLQSRPEVTRYLLFDTRDRDAVEESLEQKTRAAALTEEGGNLSLAVELAETGQMIGDVILFWLSRERRQGEVGYIFHPDHGGRGYATEAARVMLRLGFEDLGLRRIIGRIDARNTASARVLERLGMRREAHFVENEFVKGEWADEVVYAMLEREWRAG</sequence>
<organism evidence="2 3">
    <name type="scientific">Actinomadura alba</name>
    <dbReference type="NCBI Taxonomy" id="406431"/>
    <lineage>
        <taxon>Bacteria</taxon>
        <taxon>Bacillati</taxon>
        <taxon>Actinomycetota</taxon>
        <taxon>Actinomycetes</taxon>
        <taxon>Streptosporangiales</taxon>
        <taxon>Thermomonosporaceae</taxon>
        <taxon>Actinomadura</taxon>
    </lineage>
</organism>
<reference evidence="2 3" key="1">
    <citation type="submission" date="2020-06" db="EMBL/GenBank/DDBJ databases">
        <title>Actinomadura xiongansis sp. nov., isolated from soil of Baiyangdian.</title>
        <authorList>
            <person name="Zhang X."/>
        </authorList>
    </citation>
    <scope>NUCLEOTIDE SEQUENCE [LARGE SCALE GENOMIC DNA]</scope>
    <source>
        <strain evidence="2 3">HBUM206468</strain>
    </source>
</reference>
<dbReference type="Gene3D" id="3.40.630.30">
    <property type="match status" value="1"/>
</dbReference>